<comment type="similarity">
    <text evidence="1 6">Belongs to the type-B carboxylesterase/lipase family.</text>
</comment>
<dbReference type="SUPFAM" id="SSF53474">
    <property type="entry name" value="alpha/beta-Hydrolases"/>
    <property type="match status" value="1"/>
</dbReference>
<dbReference type="EMBL" id="JBEDNZ010000009">
    <property type="protein sequence ID" value="KAL0838587.1"/>
    <property type="molecule type" value="Genomic_DNA"/>
</dbReference>
<feature type="chain" id="PRO_5044532723" description="Carboxylic ester hydrolase" evidence="6">
    <location>
        <begin position="17"/>
        <end position="561"/>
    </location>
</feature>
<gene>
    <name evidence="8" type="ORF">ABMA28_016679</name>
</gene>
<dbReference type="Pfam" id="PF00135">
    <property type="entry name" value="COesterase"/>
    <property type="match status" value="1"/>
</dbReference>
<keyword evidence="2" id="KW-0719">Serine esterase</keyword>
<proteinExistence type="inferred from homology"/>
<dbReference type="Proteomes" id="UP001549921">
    <property type="component" value="Unassembled WGS sequence"/>
</dbReference>
<evidence type="ECO:0000313" key="8">
    <source>
        <dbReference type="EMBL" id="KAL0838587.1"/>
    </source>
</evidence>
<evidence type="ECO:0000256" key="2">
    <source>
        <dbReference type="ARBA" id="ARBA00022487"/>
    </source>
</evidence>
<dbReference type="Gene3D" id="3.40.50.1820">
    <property type="entry name" value="alpha/beta hydrolase"/>
    <property type="match status" value="1"/>
</dbReference>
<dbReference type="AlphaFoldDB" id="A0ABD0T5G6"/>
<dbReference type="InterPro" id="IPR002018">
    <property type="entry name" value="CarbesteraseB"/>
</dbReference>
<evidence type="ECO:0000256" key="6">
    <source>
        <dbReference type="RuleBase" id="RU361235"/>
    </source>
</evidence>
<dbReference type="PANTHER" id="PTHR43142:SF1">
    <property type="entry name" value="CARBOXYLIC ESTER HYDROLASE"/>
    <property type="match status" value="1"/>
</dbReference>
<dbReference type="EC" id="3.1.1.-" evidence="6"/>
<reference evidence="8 9" key="1">
    <citation type="submission" date="2024-06" db="EMBL/GenBank/DDBJ databases">
        <title>A chromosome-level genome assembly of beet webworm, Loxostege sticticalis.</title>
        <authorList>
            <person name="Zhang Y."/>
        </authorList>
    </citation>
    <scope>NUCLEOTIDE SEQUENCE [LARGE SCALE GENOMIC DNA]</scope>
    <source>
        <strain evidence="8">AQ028</strain>
        <tissue evidence="8">Male pupae</tissue>
    </source>
</reference>
<organism evidence="8 9">
    <name type="scientific">Loxostege sticticalis</name>
    <name type="common">Beet webworm moth</name>
    <dbReference type="NCBI Taxonomy" id="481309"/>
    <lineage>
        <taxon>Eukaryota</taxon>
        <taxon>Metazoa</taxon>
        <taxon>Ecdysozoa</taxon>
        <taxon>Arthropoda</taxon>
        <taxon>Hexapoda</taxon>
        <taxon>Insecta</taxon>
        <taxon>Pterygota</taxon>
        <taxon>Neoptera</taxon>
        <taxon>Endopterygota</taxon>
        <taxon>Lepidoptera</taxon>
        <taxon>Glossata</taxon>
        <taxon>Ditrysia</taxon>
        <taxon>Pyraloidea</taxon>
        <taxon>Crambidae</taxon>
        <taxon>Pyraustinae</taxon>
        <taxon>Loxostege</taxon>
    </lineage>
</organism>
<sequence>MATILFLLFLFSFVAGQDSNPLVRVVHGILQGSWKVSTNGRTYASFQGVPYASPPIGMYRFREPQELKPWTGTWDATSPLSECLQYDPAIKTIKGSENCLFLNVYTPNLNDGANLPVMVFIHGGAFMYGGGQLYDLSNVMDKDMVVVTMNYRLGPLGFLSSGDDNAPGNAGLKDQTSALRWVQNNIMMFGGNPESVTLAGLSAGGASVHYHYLCPLSKGTFARGIAFSGSAFASWAHAVKPVQKAKALAAIVGCPTVTTKEMVDCLKYRPAEVLVNAQIKMFDWKVHLFTPFTPTVEAPGVKKPFLTQYPYLAAQAGAMHRVPLITSVTSEEGLYPAIVYQTDSTILPELEARWEELASNIFEYNDTLPLHLRPAVAAKIKQKYLGGKPVSQETFPQLVQALGDRLFGAEVGRQAQLHALHSGQPVYVYRFAHRGSSSLSVVMGNTTENYGVSHADDVLQVLKFPGMDFPTTQDKKMIDGLLDMIHSYASTGVPKFPQGPTWQPVTPGAPELNYLEISSPDKMEMKASSDFGHRAFWDSLGFLENENCQVPIRNEQYVGTF</sequence>
<accession>A0ABD0T5G6</accession>
<dbReference type="InterPro" id="IPR029058">
    <property type="entry name" value="AB_hydrolase_fold"/>
</dbReference>
<evidence type="ECO:0000259" key="7">
    <source>
        <dbReference type="Pfam" id="PF00135"/>
    </source>
</evidence>
<evidence type="ECO:0000256" key="4">
    <source>
        <dbReference type="ARBA" id="ARBA00023157"/>
    </source>
</evidence>
<protein>
    <recommendedName>
        <fullName evidence="6">Carboxylic ester hydrolase</fullName>
        <ecNumber evidence="6">3.1.1.-</ecNumber>
    </recommendedName>
</protein>
<keyword evidence="3 6" id="KW-0378">Hydrolase</keyword>
<dbReference type="InterPro" id="IPR019826">
    <property type="entry name" value="Carboxylesterase_B_AS"/>
</dbReference>
<comment type="caution">
    <text evidence="8">The sequence shown here is derived from an EMBL/GenBank/DDBJ whole genome shotgun (WGS) entry which is preliminary data.</text>
</comment>
<dbReference type="PROSITE" id="PS00122">
    <property type="entry name" value="CARBOXYLESTERASE_B_1"/>
    <property type="match status" value="1"/>
</dbReference>
<feature type="signal peptide" evidence="6">
    <location>
        <begin position="1"/>
        <end position="16"/>
    </location>
</feature>
<name>A0ABD0T5G6_LOXSC</name>
<feature type="domain" description="Carboxylesterase type B" evidence="7">
    <location>
        <begin position="20"/>
        <end position="524"/>
    </location>
</feature>
<evidence type="ECO:0000313" key="9">
    <source>
        <dbReference type="Proteomes" id="UP001549921"/>
    </source>
</evidence>
<keyword evidence="5" id="KW-0325">Glycoprotein</keyword>
<evidence type="ECO:0000256" key="1">
    <source>
        <dbReference type="ARBA" id="ARBA00005964"/>
    </source>
</evidence>
<keyword evidence="6" id="KW-0732">Signal</keyword>
<dbReference type="GO" id="GO:0052689">
    <property type="term" value="F:carboxylic ester hydrolase activity"/>
    <property type="evidence" value="ECO:0007669"/>
    <property type="project" value="UniProtKB-KW"/>
</dbReference>
<keyword evidence="4" id="KW-1015">Disulfide bond</keyword>
<evidence type="ECO:0000256" key="3">
    <source>
        <dbReference type="ARBA" id="ARBA00022801"/>
    </source>
</evidence>
<evidence type="ECO:0000256" key="5">
    <source>
        <dbReference type="ARBA" id="ARBA00023180"/>
    </source>
</evidence>
<dbReference type="PANTHER" id="PTHR43142">
    <property type="entry name" value="CARBOXYLIC ESTER HYDROLASE"/>
    <property type="match status" value="1"/>
</dbReference>